<dbReference type="RefSeq" id="WP_211854518.1">
    <property type="nucleotide sequence ID" value="NZ_JAAGBB010000026.1"/>
</dbReference>
<protein>
    <submittedName>
        <fullName evidence="3">Twin-arginine translocation pathway signal protein</fullName>
    </submittedName>
</protein>
<keyword evidence="4" id="KW-1185">Reference proteome</keyword>
<dbReference type="PANTHER" id="PTHR42928:SF5">
    <property type="entry name" value="BLR1237 PROTEIN"/>
    <property type="match status" value="1"/>
</dbReference>
<dbReference type="Proteomes" id="UP001196870">
    <property type="component" value="Unassembled WGS sequence"/>
</dbReference>
<dbReference type="EMBL" id="JAAGBB010000026">
    <property type="protein sequence ID" value="MBR0666755.1"/>
    <property type="molecule type" value="Genomic_DNA"/>
</dbReference>
<dbReference type="PIRSF" id="PIRSF017082">
    <property type="entry name" value="YflP"/>
    <property type="match status" value="1"/>
</dbReference>
<feature type="chain" id="PRO_5046544005" evidence="2">
    <location>
        <begin position="24"/>
        <end position="322"/>
    </location>
</feature>
<reference evidence="4" key="1">
    <citation type="journal article" date="2021" name="Syst. Appl. Microbiol.">
        <title>Roseomonas hellenica sp. nov., isolated from roots of wild-growing Alkanna tinctoria.</title>
        <authorList>
            <person name="Rat A."/>
            <person name="Naranjo H.D."/>
            <person name="Lebbe L."/>
            <person name="Cnockaert M."/>
            <person name="Krigas N."/>
            <person name="Grigoriadou K."/>
            <person name="Maloupa E."/>
            <person name="Willems A."/>
        </authorList>
    </citation>
    <scope>NUCLEOTIDE SEQUENCE [LARGE SCALE GENOMIC DNA]</scope>
    <source>
        <strain evidence="4">LMG 31523</strain>
    </source>
</reference>
<dbReference type="InterPro" id="IPR042100">
    <property type="entry name" value="Bug_dom1"/>
</dbReference>
<evidence type="ECO:0000313" key="3">
    <source>
        <dbReference type="EMBL" id="MBR0666755.1"/>
    </source>
</evidence>
<dbReference type="SUPFAM" id="SSF53850">
    <property type="entry name" value="Periplasmic binding protein-like II"/>
    <property type="match status" value="1"/>
</dbReference>
<name>A0ABS5F2G0_9PROT</name>
<feature type="signal peptide" evidence="2">
    <location>
        <begin position="1"/>
        <end position="23"/>
    </location>
</feature>
<evidence type="ECO:0000256" key="1">
    <source>
        <dbReference type="ARBA" id="ARBA00006987"/>
    </source>
</evidence>
<comment type="caution">
    <text evidence="3">The sequence shown here is derived from an EMBL/GenBank/DDBJ whole genome shotgun (WGS) entry which is preliminary data.</text>
</comment>
<dbReference type="Gene3D" id="3.40.190.150">
    <property type="entry name" value="Bordetella uptake gene, domain 1"/>
    <property type="match status" value="1"/>
</dbReference>
<dbReference type="InterPro" id="IPR005064">
    <property type="entry name" value="BUG"/>
</dbReference>
<dbReference type="Gene3D" id="3.40.190.10">
    <property type="entry name" value="Periplasmic binding protein-like II"/>
    <property type="match status" value="1"/>
</dbReference>
<sequence length="322" mass="33059">MNSLSRRALGALALALPAGASRAQATWPNRSVRVIVPFTAGGAADSAARVVTPRMAERLGQSLLVENRTGASGSLGGGEVARATDGHTLLWDASSHIVNPALLRGLPFDYATAFAPVGLVVLFPSAVAVKNDFPARSLQEFVAAAKAQPGTLTVGTQGNATAGHLGLIAFMRRAGIDVVHVPYRGGAAAAQDLAAGNVDAVFTTLVSAGPVVDGGRGRFLAVGTLERVSSRPDVPTIAEQGYPGFASNEWAGLFAPAATPAAHVQALSDAMVAALSETPVRERLVQIGCIPVGSRPAEFARFLAEGRAEMAALVREANIRAD</sequence>
<comment type="similarity">
    <text evidence="1">Belongs to the UPF0065 (bug) family.</text>
</comment>
<evidence type="ECO:0000313" key="4">
    <source>
        <dbReference type="Proteomes" id="UP001196870"/>
    </source>
</evidence>
<gene>
    <name evidence="3" type="ORF">GXW71_20515</name>
</gene>
<dbReference type="Pfam" id="PF03401">
    <property type="entry name" value="TctC"/>
    <property type="match status" value="1"/>
</dbReference>
<evidence type="ECO:0000256" key="2">
    <source>
        <dbReference type="SAM" id="SignalP"/>
    </source>
</evidence>
<organism evidence="3 4">
    <name type="scientific">Plastoroseomonas hellenica</name>
    <dbReference type="NCBI Taxonomy" id="2687306"/>
    <lineage>
        <taxon>Bacteria</taxon>
        <taxon>Pseudomonadati</taxon>
        <taxon>Pseudomonadota</taxon>
        <taxon>Alphaproteobacteria</taxon>
        <taxon>Acetobacterales</taxon>
        <taxon>Acetobacteraceae</taxon>
        <taxon>Plastoroseomonas</taxon>
    </lineage>
</organism>
<keyword evidence="2" id="KW-0732">Signal</keyword>
<dbReference type="PANTHER" id="PTHR42928">
    <property type="entry name" value="TRICARBOXYLATE-BINDING PROTEIN"/>
    <property type="match status" value="1"/>
</dbReference>
<proteinExistence type="inferred from homology"/>
<accession>A0ABS5F2G0</accession>